<feature type="non-terminal residue" evidence="2">
    <location>
        <position position="1"/>
    </location>
</feature>
<feature type="domain" description="Tetrapyrrole biosynthesis uroporphyrinogen III synthase" evidence="1">
    <location>
        <begin position="3"/>
        <end position="63"/>
    </location>
</feature>
<dbReference type="Gene3D" id="3.40.50.10090">
    <property type="match status" value="1"/>
</dbReference>
<protein>
    <recommendedName>
        <fullName evidence="1">Tetrapyrrole biosynthesis uroporphyrinogen III synthase domain-containing protein</fullName>
    </recommendedName>
</protein>
<dbReference type="InterPro" id="IPR036108">
    <property type="entry name" value="4pyrrol_syn_uPrphyn_synt_sf"/>
</dbReference>
<accession>X0X9A1</accession>
<dbReference type="EMBL" id="BARS01041414">
    <property type="protein sequence ID" value="GAG31972.1"/>
    <property type="molecule type" value="Genomic_DNA"/>
</dbReference>
<comment type="caution">
    <text evidence="2">The sequence shown here is derived from an EMBL/GenBank/DDBJ whole genome shotgun (WGS) entry which is preliminary data.</text>
</comment>
<name>X0X9A1_9ZZZZ</name>
<dbReference type="Pfam" id="PF02602">
    <property type="entry name" value="HEM4"/>
    <property type="match status" value="1"/>
</dbReference>
<gene>
    <name evidence="2" type="ORF">S01H1_62991</name>
</gene>
<proteinExistence type="predicted"/>
<sequence>RPEFALFTSPSTVKAFFAHVQPELISAHRVKVASIGPVTTEQLTKLNVNVNAQAQPHTIDGLIDALIKESK</sequence>
<evidence type="ECO:0000259" key="1">
    <source>
        <dbReference type="Pfam" id="PF02602"/>
    </source>
</evidence>
<dbReference type="SUPFAM" id="SSF69618">
    <property type="entry name" value="HemD-like"/>
    <property type="match status" value="1"/>
</dbReference>
<dbReference type="GO" id="GO:0033014">
    <property type="term" value="P:tetrapyrrole biosynthetic process"/>
    <property type="evidence" value="ECO:0007669"/>
    <property type="project" value="InterPro"/>
</dbReference>
<organism evidence="2">
    <name type="scientific">marine sediment metagenome</name>
    <dbReference type="NCBI Taxonomy" id="412755"/>
    <lineage>
        <taxon>unclassified sequences</taxon>
        <taxon>metagenomes</taxon>
        <taxon>ecological metagenomes</taxon>
    </lineage>
</organism>
<reference evidence="2" key="1">
    <citation type="journal article" date="2014" name="Front. Microbiol.">
        <title>High frequency of phylogenetically diverse reductive dehalogenase-homologous genes in deep subseafloor sedimentary metagenomes.</title>
        <authorList>
            <person name="Kawai M."/>
            <person name="Futagami T."/>
            <person name="Toyoda A."/>
            <person name="Takaki Y."/>
            <person name="Nishi S."/>
            <person name="Hori S."/>
            <person name="Arai W."/>
            <person name="Tsubouchi T."/>
            <person name="Morono Y."/>
            <person name="Uchiyama I."/>
            <person name="Ito T."/>
            <person name="Fujiyama A."/>
            <person name="Inagaki F."/>
            <person name="Takami H."/>
        </authorList>
    </citation>
    <scope>NUCLEOTIDE SEQUENCE</scope>
    <source>
        <strain evidence="2">Expedition CK06-06</strain>
    </source>
</reference>
<evidence type="ECO:0000313" key="2">
    <source>
        <dbReference type="EMBL" id="GAG31972.1"/>
    </source>
</evidence>
<dbReference type="AlphaFoldDB" id="X0X9A1"/>
<dbReference type="GO" id="GO:0004852">
    <property type="term" value="F:uroporphyrinogen-III synthase activity"/>
    <property type="evidence" value="ECO:0007669"/>
    <property type="project" value="InterPro"/>
</dbReference>
<dbReference type="InterPro" id="IPR003754">
    <property type="entry name" value="4pyrrol_synth_uPrphyn_synth"/>
</dbReference>